<reference evidence="2" key="1">
    <citation type="submission" date="2014-05" db="EMBL/GenBank/DDBJ databases">
        <title>Key roles for freshwater Actinobacteria revealed by deep metagenomic sequencing.</title>
        <authorList>
            <person name="Ghai R."/>
            <person name="Mizuno C.M."/>
            <person name="Picazo A."/>
            <person name="Camacho A."/>
            <person name="Rodriguez-Valera F."/>
        </authorList>
    </citation>
    <scope>NUCLEOTIDE SEQUENCE</scope>
</reference>
<feature type="transmembrane region" description="Helical" evidence="1">
    <location>
        <begin position="6"/>
        <end position="25"/>
    </location>
</feature>
<accession>A0A094Q5Q2</accession>
<keyword evidence="1" id="KW-1133">Transmembrane helix</keyword>
<evidence type="ECO:0000313" key="2">
    <source>
        <dbReference type="EMBL" id="KGA19445.1"/>
    </source>
</evidence>
<dbReference type="AlphaFoldDB" id="A0A094Q5Q2"/>
<sequence length="94" mass="10671">MFSIGGLIADLLQLFLVTLFLRLILDYARMAAPAWRPKGILLPVADFIYAVTDKPLRFVRRFVKPLRIGGISIDLSMLILFIIISRVAPLLRVF</sequence>
<dbReference type="InterPro" id="IPR003425">
    <property type="entry name" value="CCB3/YggT"/>
</dbReference>
<keyword evidence="1" id="KW-0812">Transmembrane</keyword>
<dbReference type="EMBL" id="JNSK01000012">
    <property type="protein sequence ID" value="KGA19445.1"/>
    <property type="molecule type" value="Genomic_DNA"/>
</dbReference>
<dbReference type="Pfam" id="PF02325">
    <property type="entry name" value="CCB3_YggT"/>
    <property type="match status" value="1"/>
</dbReference>
<name>A0A094Q5Q2_9ZZZZ</name>
<evidence type="ECO:0008006" key="3">
    <source>
        <dbReference type="Google" id="ProtNLM"/>
    </source>
</evidence>
<keyword evidence="1" id="KW-0472">Membrane</keyword>
<proteinExistence type="predicted"/>
<feature type="transmembrane region" description="Helical" evidence="1">
    <location>
        <begin position="66"/>
        <end position="88"/>
    </location>
</feature>
<protein>
    <recommendedName>
        <fullName evidence="3">YggT family protein</fullName>
    </recommendedName>
</protein>
<organism evidence="2">
    <name type="scientific">freshwater metagenome</name>
    <dbReference type="NCBI Taxonomy" id="449393"/>
    <lineage>
        <taxon>unclassified sequences</taxon>
        <taxon>metagenomes</taxon>
        <taxon>ecological metagenomes</taxon>
    </lineage>
</organism>
<comment type="caution">
    <text evidence="2">The sequence shown here is derived from an EMBL/GenBank/DDBJ whole genome shotgun (WGS) entry which is preliminary data.</text>
</comment>
<evidence type="ECO:0000256" key="1">
    <source>
        <dbReference type="SAM" id="Phobius"/>
    </source>
</evidence>
<gene>
    <name evidence="2" type="ORF">GM50_5435</name>
</gene>
<dbReference type="GO" id="GO:0016020">
    <property type="term" value="C:membrane"/>
    <property type="evidence" value="ECO:0007669"/>
    <property type="project" value="InterPro"/>
</dbReference>